<dbReference type="GO" id="GO:0001006">
    <property type="term" value="F:RNA polymerase III type 3 promoter sequence-specific DNA binding"/>
    <property type="evidence" value="ECO:0007669"/>
    <property type="project" value="TreeGrafter"/>
</dbReference>
<dbReference type="PROSITE" id="PS50090">
    <property type="entry name" value="MYB_LIKE"/>
    <property type="match status" value="2"/>
</dbReference>
<organism evidence="7 9">
    <name type="scientific">Rotaria sordida</name>
    <dbReference type="NCBI Taxonomy" id="392033"/>
    <lineage>
        <taxon>Eukaryota</taxon>
        <taxon>Metazoa</taxon>
        <taxon>Spiralia</taxon>
        <taxon>Gnathifera</taxon>
        <taxon>Rotifera</taxon>
        <taxon>Eurotatoria</taxon>
        <taxon>Bdelloidea</taxon>
        <taxon>Philodinida</taxon>
        <taxon>Philodinidae</taxon>
        <taxon>Rotaria</taxon>
    </lineage>
</organism>
<evidence type="ECO:0000256" key="2">
    <source>
        <dbReference type="ARBA" id="ARBA00023125"/>
    </source>
</evidence>
<evidence type="ECO:0000256" key="3">
    <source>
        <dbReference type="ARBA" id="ARBA00023163"/>
    </source>
</evidence>
<dbReference type="PROSITE" id="PS51294">
    <property type="entry name" value="HTH_MYB"/>
    <property type="match status" value="1"/>
</dbReference>
<evidence type="ECO:0000259" key="6">
    <source>
        <dbReference type="PROSITE" id="PS51294"/>
    </source>
</evidence>
<accession>A0A814TWJ1</accession>
<keyword evidence="3" id="KW-0804">Transcription</keyword>
<dbReference type="GO" id="GO:0000978">
    <property type="term" value="F:RNA polymerase II cis-regulatory region sequence-specific DNA binding"/>
    <property type="evidence" value="ECO:0007669"/>
    <property type="project" value="TreeGrafter"/>
</dbReference>
<evidence type="ECO:0000313" key="7">
    <source>
        <dbReference type="EMBL" id="CAF1166792.1"/>
    </source>
</evidence>
<feature type="domain" description="HTH myb-type" evidence="6">
    <location>
        <begin position="131"/>
        <end position="186"/>
    </location>
</feature>
<protein>
    <recommendedName>
        <fullName evidence="11">Myb-like DNA-binding domain containing protein</fullName>
    </recommendedName>
</protein>
<evidence type="ECO:0000313" key="10">
    <source>
        <dbReference type="Proteomes" id="UP000663870"/>
    </source>
</evidence>
<dbReference type="EMBL" id="CAJNOH010001035">
    <property type="protein sequence ID" value="CAF1166792.1"/>
    <property type="molecule type" value="Genomic_DNA"/>
</dbReference>
<dbReference type="InterPro" id="IPR017930">
    <property type="entry name" value="Myb_dom"/>
</dbReference>
<dbReference type="SMART" id="SM00717">
    <property type="entry name" value="SANT"/>
    <property type="match status" value="3"/>
</dbReference>
<dbReference type="Gene3D" id="1.10.10.60">
    <property type="entry name" value="Homeodomain-like"/>
    <property type="match status" value="2"/>
</dbReference>
<dbReference type="PANTHER" id="PTHR46621">
    <property type="entry name" value="SNRNA-ACTIVATING PROTEIN COMPLEX SUBUNIT 4"/>
    <property type="match status" value="1"/>
</dbReference>
<keyword evidence="10" id="KW-1185">Reference proteome</keyword>
<name>A0A814TWJ1_9BILA</name>
<feature type="domain" description="Myb-like" evidence="5">
    <location>
        <begin position="232"/>
        <end position="286"/>
    </location>
</feature>
<evidence type="ECO:0000313" key="9">
    <source>
        <dbReference type="Proteomes" id="UP000663854"/>
    </source>
</evidence>
<evidence type="ECO:0000256" key="4">
    <source>
        <dbReference type="ARBA" id="ARBA00023242"/>
    </source>
</evidence>
<gene>
    <name evidence="8" type="ORF">JXQ802_LOCUS35730</name>
    <name evidence="7" type="ORF">PYM288_LOCUS23048</name>
</gene>
<dbReference type="AlphaFoldDB" id="A0A814TWJ1"/>
<dbReference type="PANTHER" id="PTHR46621:SF1">
    <property type="entry name" value="SNRNA-ACTIVATING PROTEIN COMPLEX SUBUNIT 4"/>
    <property type="match status" value="1"/>
</dbReference>
<dbReference type="Pfam" id="PF13921">
    <property type="entry name" value="Myb_DNA-bind_6"/>
    <property type="match status" value="1"/>
</dbReference>
<dbReference type="Proteomes" id="UP000663854">
    <property type="component" value="Unassembled WGS sequence"/>
</dbReference>
<evidence type="ECO:0000259" key="5">
    <source>
        <dbReference type="PROSITE" id="PS50090"/>
    </source>
</evidence>
<dbReference type="EMBL" id="CAJNOL010001786">
    <property type="protein sequence ID" value="CAF1418782.1"/>
    <property type="molecule type" value="Genomic_DNA"/>
</dbReference>
<dbReference type="Pfam" id="PF00249">
    <property type="entry name" value="Myb_DNA-binding"/>
    <property type="match status" value="1"/>
</dbReference>
<comment type="caution">
    <text evidence="7">The sequence shown here is derived from an EMBL/GenBank/DDBJ whole genome shotgun (WGS) entry which is preliminary data.</text>
</comment>
<dbReference type="SUPFAM" id="SSF46689">
    <property type="entry name" value="Homeodomain-like"/>
    <property type="match status" value="2"/>
</dbReference>
<keyword evidence="1" id="KW-0805">Transcription regulation</keyword>
<evidence type="ECO:0008006" key="11">
    <source>
        <dbReference type="Google" id="ProtNLM"/>
    </source>
</evidence>
<keyword evidence="4" id="KW-0539">Nucleus</keyword>
<dbReference type="InterPro" id="IPR001005">
    <property type="entry name" value="SANT/Myb"/>
</dbReference>
<proteinExistence type="predicted"/>
<keyword evidence="2" id="KW-0238">DNA-binding</keyword>
<dbReference type="Proteomes" id="UP000663870">
    <property type="component" value="Unassembled WGS sequence"/>
</dbReference>
<dbReference type="InterPro" id="IPR051575">
    <property type="entry name" value="Myb-like_DNA-bd"/>
</dbReference>
<dbReference type="InterPro" id="IPR009057">
    <property type="entry name" value="Homeodomain-like_sf"/>
</dbReference>
<reference evidence="7" key="1">
    <citation type="submission" date="2021-02" db="EMBL/GenBank/DDBJ databases">
        <authorList>
            <person name="Nowell W R."/>
        </authorList>
    </citation>
    <scope>NUCLEOTIDE SEQUENCE</scope>
</reference>
<evidence type="ECO:0000256" key="1">
    <source>
        <dbReference type="ARBA" id="ARBA00023015"/>
    </source>
</evidence>
<sequence>MNSQSLQNIRRMIQREEKARLSSKEILKKLMKNVAQEIRQNKLNQFNKTIEILQTSKHRQSSLVDQQIELIKKLIEEIKILSDRDLIKKENSDDLIDWTNLVQTRMNNEYTNESCLHAWQQICLPTIYYDQNWSSQEDQLLRNLVETFGPYGNNWNLIASHFPQRSTYLCANRFMFLENNRLNKLKFSNDEINQLKQVIQEYRNENYIPLNKVAYELGCSLSSVRREWRNIDPNVRRGQWNRNEDNILLESVFKQSNRQKINWNLVASDVTGRSKTKCFQRYLILTKRTTNKPFQPFDDQFVLQQHQIKNDKKQKKFSSISKETQT</sequence>
<evidence type="ECO:0000313" key="8">
    <source>
        <dbReference type="EMBL" id="CAF1418782.1"/>
    </source>
</evidence>
<dbReference type="GO" id="GO:0042795">
    <property type="term" value="P:snRNA transcription by RNA polymerase II"/>
    <property type="evidence" value="ECO:0007669"/>
    <property type="project" value="TreeGrafter"/>
</dbReference>
<feature type="domain" description="Myb-like" evidence="5">
    <location>
        <begin position="132"/>
        <end position="178"/>
    </location>
</feature>
<dbReference type="GO" id="GO:0042796">
    <property type="term" value="P:snRNA transcription by RNA polymerase III"/>
    <property type="evidence" value="ECO:0007669"/>
    <property type="project" value="TreeGrafter"/>
</dbReference>
<dbReference type="GO" id="GO:0019185">
    <property type="term" value="C:snRNA-activating protein complex"/>
    <property type="evidence" value="ECO:0007669"/>
    <property type="project" value="TreeGrafter"/>
</dbReference>
<dbReference type="CDD" id="cd00167">
    <property type="entry name" value="SANT"/>
    <property type="match status" value="1"/>
</dbReference>